<name>A0A0F9M0G3_9ZZZZ</name>
<protein>
    <submittedName>
        <fullName evidence="1">Uncharacterized protein</fullName>
    </submittedName>
</protein>
<gene>
    <name evidence="1" type="ORF">LCGC14_1215020</name>
</gene>
<comment type="caution">
    <text evidence="1">The sequence shown here is derived from an EMBL/GenBank/DDBJ whole genome shotgun (WGS) entry which is preliminary data.</text>
</comment>
<dbReference type="EMBL" id="LAZR01006350">
    <property type="protein sequence ID" value="KKM92791.1"/>
    <property type="molecule type" value="Genomic_DNA"/>
</dbReference>
<organism evidence="1">
    <name type="scientific">marine sediment metagenome</name>
    <dbReference type="NCBI Taxonomy" id="412755"/>
    <lineage>
        <taxon>unclassified sequences</taxon>
        <taxon>metagenomes</taxon>
        <taxon>ecological metagenomes</taxon>
    </lineage>
</organism>
<proteinExistence type="predicted"/>
<sequence length="83" mass="9078">MDIVEVEWEDSHTSHGWQDEPSLPASLTVRSVGYAQRNDKSGITLVESIVQANNPGLAKYGCTMAIPRSAIRKVTKLGPKRGK</sequence>
<evidence type="ECO:0000313" key="1">
    <source>
        <dbReference type="EMBL" id="KKM92791.1"/>
    </source>
</evidence>
<dbReference type="AlphaFoldDB" id="A0A0F9M0G3"/>
<accession>A0A0F9M0G3</accession>
<reference evidence="1" key="1">
    <citation type="journal article" date="2015" name="Nature">
        <title>Complex archaea that bridge the gap between prokaryotes and eukaryotes.</title>
        <authorList>
            <person name="Spang A."/>
            <person name="Saw J.H."/>
            <person name="Jorgensen S.L."/>
            <person name="Zaremba-Niedzwiedzka K."/>
            <person name="Martijn J."/>
            <person name="Lind A.E."/>
            <person name="van Eijk R."/>
            <person name="Schleper C."/>
            <person name="Guy L."/>
            <person name="Ettema T.J."/>
        </authorList>
    </citation>
    <scope>NUCLEOTIDE SEQUENCE</scope>
</reference>